<proteinExistence type="predicted"/>
<dbReference type="InterPro" id="IPR051269">
    <property type="entry name" value="Fe-S_cluster_ET"/>
</dbReference>
<organism evidence="8 9">
    <name type="scientific">Aerophobetes bacterium</name>
    <dbReference type="NCBI Taxonomy" id="2030807"/>
    <lineage>
        <taxon>Bacteria</taxon>
        <taxon>Candidatus Aerophobota</taxon>
    </lineage>
</organism>
<dbReference type="Pfam" id="PF13370">
    <property type="entry name" value="Fer4_13"/>
    <property type="match status" value="1"/>
</dbReference>
<feature type="domain" description="4Fe-4S ferredoxin-type" evidence="7">
    <location>
        <begin position="3"/>
        <end position="31"/>
    </location>
</feature>
<keyword evidence="1 6" id="KW-0813">Transport</keyword>
<keyword evidence="3 6" id="KW-0249">Electron transport</keyword>
<reference evidence="8 9" key="1">
    <citation type="submission" date="2019-03" db="EMBL/GenBank/DDBJ databases">
        <title>Metabolic potential of uncultured bacteria and archaea associated with petroleum seepage in deep-sea sediments.</title>
        <authorList>
            <person name="Dong X."/>
            <person name="Hubert C."/>
        </authorList>
    </citation>
    <scope>NUCLEOTIDE SEQUENCE [LARGE SCALE GENOMIC DNA]</scope>
    <source>
        <strain evidence="8">E29_bin28</strain>
    </source>
</reference>
<evidence type="ECO:0000256" key="3">
    <source>
        <dbReference type="ARBA" id="ARBA00022982"/>
    </source>
</evidence>
<sequence length="64" mass="7185">MIIHVRIDEETCTACGICEETCPEVFEVNDVAAVKEDADFNDFEDEIKEAAEECPSESIEVEED</sequence>
<dbReference type="GO" id="GO:0051536">
    <property type="term" value="F:iron-sulfur cluster binding"/>
    <property type="evidence" value="ECO:0007669"/>
    <property type="project" value="UniProtKB-KW"/>
</dbReference>
<evidence type="ECO:0000256" key="1">
    <source>
        <dbReference type="ARBA" id="ARBA00022448"/>
    </source>
</evidence>
<evidence type="ECO:0000313" key="9">
    <source>
        <dbReference type="Proteomes" id="UP000316925"/>
    </source>
</evidence>
<keyword evidence="5 6" id="KW-0411">Iron-sulfur</keyword>
<evidence type="ECO:0000256" key="5">
    <source>
        <dbReference type="ARBA" id="ARBA00023014"/>
    </source>
</evidence>
<dbReference type="InterPro" id="IPR001080">
    <property type="entry name" value="3Fe4S_ferredoxin"/>
</dbReference>
<comment type="function">
    <text evidence="6">Ferredoxins are iron-sulfur proteins that transfer electrons in a wide variety of metabolic reactions.</text>
</comment>
<dbReference type="Proteomes" id="UP000316925">
    <property type="component" value="Unassembled WGS sequence"/>
</dbReference>
<dbReference type="SUPFAM" id="SSF54862">
    <property type="entry name" value="4Fe-4S ferredoxins"/>
    <property type="match status" value="1"/>
</dbReference>
<accession>A0A523YSA0</accession>
<gene>
    <name evidence="8" type="ORF">E3J33_00105</name>
</gene>
<evidence type="ECO:0000259" key="7">
    <source>
        <dbReference type="PROSITE" id="PS51379"/>
    </source>
</evidence>
<evidence type="ECO:0000256" key="2">
    <source>
        <dbReference type="ARBA" id="ARBA00022723"/>
    </source>
</evidence>
<dbReference type="PROSITE" id="PS51379">
    <property type="entry name" value="4FE4S_FER_2"/>
    <property type="match status" value="1"/>
</dbReference>
<name>A0A523YSA0_UNCAE</name>
<dbReference type="EMBL" id="SOIJ01000007">
    <property type="protein sequence ID" value="TET94412.1"/>
    <property type="molecule type" value="Genomic_DNA"/>
</dbReference>
<dbReference type="AlphaFoldDB" id="A0A523YSA0"/>
<evidence type="ECO:0000313" key="8">
    <source>
        <dbReference type="EMBL" id="TET94412.1"/>
    </source>
</evidence>
<dbReference type="InterPro" id="IPR017900">
    <property type="entry name" value="4Fe4S_Fe_S_CS"/>
</dbReference>
<protein>
    <recommendedName>
        <fullName evidence="6">Ferredoxin</fullName>
    </recommendedName>
</protein>
<dbReference type="PROSITE" id="PS00198">
    <property type="entry name" value="4FE4S_FER_1"/>
    <property type="match status" value="1"/>
</dbReference>
<keyword evidence="2 6" id="KW-0479">Metal-binding</keyword>
<evidence type="ECO:0000256" key="4">
    <source>
        <dbReference type="ARBA" id="ARBA00023004"/>
    </source>
</evidence>
<dbReference type="Gene3D" id="3.30.70.20">
    <property type="match status" value="1"/>
</dbReference>
<dbReference type="PANTHER" id="PTHR36923">
    <property type="entry name" value="FERREDOXIN"/>
    <property type="match status" value="1"/>
</dbReference>
<keyword evidence="4 6" id="KW-0408">Iron</keyword>
<comment type="caution">
    <text evidence="8">The sequence shown here is derived from an EMBL/GenBank/DDBJ whole genome shotgun (WGS) entry which is preliminary data.</text>
</comment>
<dbReference type="PANTHER" id="PTHR36923:SF3">
    <property type="entry name" value="FERREDOXIN"/>
    <property type="match status" value="1"/>
</dbReference>
<dbReference type="PRINTS" id="PR00352">
    <property type="entry name" value="3FE4SFRDOXIN"/>
</dbReference>
<dbReference type="GO" id="GO:0005506">
    <property type="term" value="F:iron ion binding"/>
    <property type="evidence" value="ECO:0007669"/>
    <property type="project" value="UniProtKB-UniRule"/>
</dbReference>
<dbReference type="InterPro" id="IPR017896">
    <property type="entry name" value="4Fe4S_Fe-S-bd"/>
</dbReference>
<evidence type="ECO:0000256" key="6">
    <source>
        <dbReference type="RuleBase" id="RU368020"/>
    </source>
</evidence>
<dbReference type="GO" id="GO:0009055">
    <property type="term" value="F:electron transfer activity"/>
    <property type="evidence" value="ECO:0007669"/>
    <property type="project" value="UniProtKB-UniRule"/>
</dbReference>